<keyword evidence="1" id="KW-1133">Transmembrane helix</keyword>
<sequence>MKRTTGYLYLAALSAIILTIGACGKMDDEFRKFVVPGGVTYPGKATRVVGYPGRDRIKISWSRGQDPSVVKALIFWNYYTDSVEVNIPPDGDDTISVMIDNLPEKAYSFIIKTYDAKGNVSVPVELLSETYGDLYQASLLTRPLSSSTMEPRNTINIIWGVADVSNGAYATEVKYTDTLGHSRIQRMPITEDTSVISGVQEGGDFQYRTLFLPDSLSIDTFYTDYTQVKVPRFVEVIPKDTWKVYPLPGDFYQHDPKYPVTNVWDGNTTTDGNIFLVQGSDPAISQPNWFTVDMGFKAVFNKVELFQRPHGSTPFQTYWPKKFSIWGSNDPDADGGWDHWHLLGTFTYTASAFSEAFQFPDNGEAYQYFRFELLENYGASDYQYQLTELTFRGTIIP</sequence>
<gene>
    <name evidence="3" type="ORF">GCM10023143_20090</name>
</gene>
<keyword evidence="4" id="KW-1185">Reference proteome</keyword>
<dbReference type="Proteomes" id="UP001501207">
    <property type="component" value="Unassembled WGS sequence"/>
</dbReference>
<dbReference type="Pfam" id="PF16389">
    <property type="entry name" value="DUF4998"/>
    <property type="match status" value="1"/>
</dbReference>
<evidence type="ECO:0000256" key="1">
    <source>
        <dbReference type="SAM" id="Phobius"/>
    </source>
</evidence>
<dbReference type="InterPro" id="IPR032164">
    <property type="entry name" value="DUF5000"/>
</dbReference>
<dbReference type="InterPro" id="IPR008979">
    <property type="entry name" value="Galactose-bd-like_sf"/>
</dbReference>
<protein>
    <recommendedName>
        <fullName evidence="2">DUF5000 domain-containing protein</fullName>
    </recommendedName>
</protein>
<proteinExistence type="predicted"/>
<keyword evidence="1" id="KW-0812">Transmembrane</keyword>
<dbReference type="Pfam" id="PF16391">
    <property type="entry name" value="DUF5000"/>
    <property type="match status" value="1"/>
</dbReference>
<comment type="caution">
    <text evidence="3">The sequence shown here is derived from an EMBL/GenBank/DDBJ whole genome shotgun (WGS) entry which is preliminary data.</text>
</comment>
<organism evidence="3 4">
    <name type="scientific">Compostibacter hankyongensis</name>
    <dbReference type="NCBI Taxonomy" id="1007089"/>
    <lineage>
        <taxon>Bacteria</taxon>
        <taxon>Pseudomonadati</taxon>
        <taxon>Bacteroidota</taxon>
        <taxon>Chitinophagia</taxon>
        <taxon>Chitinophagales</taxon>
        <taxon>Chitinophagaceae</taxon>
        <taxon>Compostibacter</taxon>
    </lineage>
</organism>
<accession>A0ABP8FUJ1</accession>
<reference evidence="4" key="1">
    <citation type="journal article" date="2019" name="Int. J. Syst. Evol. Microbiol.">
        <title>The Global Catalogue of Microorganisms (GCM) 10K type strain sequencing project: providing services to taxonomists for standard genome sequencing and annotation.</title>
        <authorList>
            <consortium name="The Broad Institute Genomics Platform"/>
            <consortium name="The Broad Institute Genome Sequencing Center for Infectious Disease"/>
            <person name="Wu L."/>
            <person name="Ma J."/>
        </authorList>
    </citation>
    <scope>NUCLEOTIDE SEQUENCE [LARGE SCALE GENOMIC DNA]</scope>
    <source>
        <strain evidence="4">JCM 17664</strain>
    </source>
</reference>
<feature type="transmembrane region" description="Helical" evidence="1">
    <location>
        <begin position="6"/>
        <end position="24"/>
    </location>
</feature>
<evidence type="ECO:0000259" key="2">
    <source>
        <dbReference type="Pfam" id="PF16391"/>
    </source>
</evidence>
<evidence type="ECO:0000313" key="3">
    <source>
        <dbReference type="EMBL" id="GAA4311142.1"/>
    </source>
</evidence>
<dbReference type="EMBL" id="BAABFN010000004">
    <property type="protein sequence ID" value="GAA4311142.1"/>
    <property type="molecule type" value="Genomic_DNA"/>
</dbReference>
<dbReference type="RefSeq" id="WP_344978804.1">
    <property type="nucleotide sequence ID" value="NZ_BAABFN010000004.1"/>
</dbReference>
<dbReference type="SUPFAM" id="SSF49785">
    <property type="entry name" value="Galactose-binding domain-like"/>
    <property type="match status" value="1"/>
</dbReference>
<name>A0ABP8FUJ1_9BACT</name>
<dbReference type="PROSITE" id="PS51257">
    <property type="entry name" value="PROKAR_LIPOPROTEIN"/>
    <property type="match status" value="1"/>
</dbReference>
<evidence type="ECO:0000313" key="4">
    <source>
        <dbReference type="Proteomes" id="UP001501207"/>
    </source>
</evidence>
<feature type="domain" description="DUF5000" evidence="2">
    <location>
        <begin position="264"/>
        <end position="391"/>
    </location>
</feature>
<keyword evidence="1" id="KW-0472">Membrane</keyword>
<dbReference type="Gene3D" id="2.60.120.260">
    <property type="entry name" value="Galactose-binding domain-like"/>
    <property type="match status" value="1"/>
</dbReference>